<dbReference type="PANTHER" id="PTHR35395:SF1">
    <property type="entry name" value="DUF6536 DOMAIN-CONTAINING PROTEIN"/>
    <property type="match status" value="1"/>
</dbReference>
<accession>A0ABR0KIC4</accession>
<keyword evidence="3" id="KW-1185">Reference proteome</keyword>
<reference evidence="2 3" key="1">
    <citation type="submission" date="2023-08" db="EMBL/GenBank/DDBJ databases">
        <title>Black Yeasts Isolated from many extreme environments.</title>
        <authorList>
            <person name="Coleine C."/>
            <person name="Stajich J.E."/>
            <person name="Selbmann L."/>
        </authorList>
    </citation>
    <scope>NUCLEOTIDE SEQUENCE [LARGE SCALE GENOMIC DNA]</scope>
    <source>
        <strain evidence="2 3">CCFEE 5885</strain>
    </source>
</reference>
<evidence type="ECO:0000256" key="1">
    <source>
        <dbReference type="SAM" id="Phobius"/>
    </source>
</evidence>
<feature type="transmembrane region" description="Helical" evidence="1">
    <location>
        <begin position="420"/>
        <end position="444"/>
    </location>
</feature>
<evidence type="ECO:0000313" key="3">
    <source>
        <dbReference type="Proteomes" id="UP001345013"/>
    </source>
</evidence>
<gene>
    <name evidence="2" type="ORF">LTR24_002322</name>
</gene>
<feature type="transmembrane region" description="Helical" evidence="1">
    <location>
        <begin position="191"/>
        <end position="213"/>
    </location>
</feature>
<feature type="transmembrane region" description="Helical" evidence="1">
    <location>
        <begin position="353"/>
        <end position="374"/>
    </location>
</feature>
<proteinExistence type="predicted"/>
<feature type="transmembrane region" description="Helical" evidence="1">
    <location>
        <begin position="294"/>
        <end position="319"/>
    </location>
</feature>
<keyword evidence="1" id="KW-1133">Transmembrane helix</keyword>
<dbReference type="PANTHER" id="PTHR35395">
    <property type="entry name" value="DUF6536 DOMAIN-CONTAINING PROTEIN"/>
    <property type="match status" value="1"/>
</dbReference>
<protein>
    <submittedName>
        <fullName evidence="2">Uncharacterized protein</fullName>
    </submittedName>
</protein>
<name>A0ABR0KIC4_9EURO</name>
<feature type="transmembrane region" description="Helical" evidence="1">
    <location>
        <begin position="464"/>
        <end position="486"/>
    </location>
</feature>
<organism evidence="2 3">
    <name type="scientific">Lithohypha guttulata</name>
    <dbReference type="NCBI Taxonomy" id="1690604"/>
    <lineage>
        <taxon>Eukaryota</taxon>
        <taxon>Fungi</taxon>
        <taxon>Dikarya</taxon>
        <taxon>Ascomycota</taxon>
        <taxon>Pezizomycotina</taxon>
        <taxon>Eurotiomycetes</taxon>
        <taxon>Chaetothyriomycetidae</taxon>
        <taxon>Chaetothyriales</taxon>
        <taxon>Trichomeriaceae</taxon>
        <taxon>Lithohypha</taxon>
    </lineage>
</organism>
<dbReference type="EMBL" id="JAVRRG010000019">
    <property type="protein sequence ID" value="KAK5097275.1"/>
    <property type="molecule type" value="Genomic_DNA"/>
</dbReference>
<comment type="caution">
    <text evidence="2">The sequence shown here is derived from an EMBL/GenBank/DDBJ whole genome shotgun (WGS) entry which is preliminary data.</text>
</comment>
<keyword evidence="1" id="KW-0812">Transmembrane</keyword>
<evidence type="ECO:0000313" key="2">
    <source>
        <dbReference type="EMBL" id="KAK5097275.1"/>
    </source>
</evidence>
<sequence>MHLADTLRYNSAFYSSLATNDYKIYVVASNLVSGGNVSDFVDDPSTFILADQLQQDTANNDTSNFQRLDTLQCIKTYGQVFMQDYRNLVIVSKESNNERTLSVFHEENYIFDYSVDLPQQDYLPFDWICRSDPNIATKIDVPPDIGSELAPCDSYLDRVEAIADIWQPWGFDVDYCLAEHVEQQCSFNGNIPIVITVIGCNAIKLVLMLVVAFRLTGNPLITIGDALQSFLEAPDETTRDLCLFSRNDAETCEYLGSQQPENRQSPWVYGDGAKSKVAKLQPMRWSEAASGRRWTVTIGLIILALITIVGFLGGAIAAINGKGTSLMDLGFGTVHASAIISGWSIDNIENSSVQIIAAIFFANLPQAILSFLYLNLNGLLTSMWVQLEWSNFAKHRKHLRVSTPKGLQRSTHFLQLPYKVAIPLMITSGLLHWLVSQSVFLAVVANYNAVGDLLDPVEIASCGFSPLAMICVLVVGVLLIVGTYLIGRQKYDPSMPLAGSCSAAISAACYRPEWDVDASLHAVQWGVIPGSVDKSGVAHCCFTSAVVEQVQDGKQYAGNATKSSSRLRQRSILPNTNQR</sequence>
<dbReference type="Proteomes" id="UP001345013">
    <property type="component" value="Unassembled WGS sequence"/>
</dbReference>
<keyword evidence="1" id="KW-0472">Membrane</keyword>